<sequence>MHARQPLAPSSPGFATTLAYGSGAIATGVAYAGLSGAVLQYYLNQVLRVPAYIVGLAIMVSLIVDAVVDPLVGQWSDNVRSRWGRRHPFLYASAPLGALAFYFLWNAPQGLAGPALVAFTLALLVVVRIAGSLYDIPSNALAPELAPDYDARTTLVAFRFLFLVIGGVVMTVILNAVLLRNDATHPLGLLNRHGYEQFGLIGGLGIGAAILVSSLGTHGRIRHLHLPPVRKPTLAQTFGEIRQTLTNPSLLALMISGLLSGISGGMMQGLNNYFYTHLWGLSPGQIAFLVVVTYVGSFLSVILAPILSKRFGKKPAMITTFSVYLVAALTPMTRKLMGLMPANGSPWLMPILILDAVIAGTLVILGFVIVSSMVADVVEDVAVKTGQRSEGLLFATNGLLSKFTTGIGAFLAGMMVTAVHFPAHAAQGTVPESLMRHLALLYLPAHAILTAASIAVLVFYRIDRATHEHNLSQLREAALLAEEVVEHRAEAGV</sequence>
<feature type="transmembrane region" description="Helical" evidence="2">
    <location>
        <begin position="20"/>
        <end position="43"/>
    </location>
</feature>
<keyword evidence="2" id="KW-0812">Transmembrane</keyword>
<dbReference type="PANTHER" id="PTHR11328">
    <property type="entry name" value="MAJOR FACILITATOR SUPERFAMILY DOMAIN-CONTAINING PROTEIN"/>
    <property type="match status" value="1"/>
</dbReference>
<feature type="transmembrane region" description="Helical" evidence="2">
    <location>
        <begin position="49"/>
        <end position="68"/>
    </location>
</feature>
<dbReference type="GO" id="GO:0008643">
    <property type="term" value="P:carbohydrate transport"/>
    <property type="evidence" value="ECO:0007669"/>
    <property type="project" value="InterPro"/>
</dbReference>
<dbReference type="RefSeq" id="WP_211940114.1">
    <property type="nucleotide sequence ID" value="NZ_CP073078.1"/>
</dbReference>
<dbReference type="InterPro" id="IPR039672">
    <property type="entry name" value="MFS_2"/>
</dbReference>
<feature type="transmembrane region" description="Helical" evidence="2">
    <location>
        <begin position="198"/>
        <end position="216"/>
    </location>
</feature>
<dbReference type="InterPro" id="IPR036259">
    <property type="entry name" value="MFS_trans_sf"/>
</dbReference>
<dbReference type="KEGG" id="caul:KCG34_09455"/>
<feature type="transmembrane region" description="Helical" evidence="2">
    <location>
        <begin position="286"/>
        <end position="308"/>
    </location>
</feature>
<keyword evidence="2" id="KW-0472">Membrane</keyword>
<dbReference type="Proteomes" id="UP000676409">
    <property type="component" value="Chromosome"/>
</dbReference>
<keyword evidence="2" id="KW-1133">Transmembrane helix</keyword>
<dbReference type="GO" id="GO:0005886">
    <property type="term" value="C:plasma membrane"/>
    <property type="evidence" value="ECO:0007669"/>
    <property type="project" value="TreeGrafter"/>
</dbReference>
<feature type="transmembrane region" description="Helical" evidence="2">
    <location>
        <begin position="399"/>
        <end position="421"/>
    </location>
</feature>
<gene>
    <name evidence="3" type="ORF">KCG34_09455</name>
</gene>
<organism evidence="3 4">
    <name type="scientific">Phenylobacterium montanum</name>
    <dbReference type="NCBI Taxonomy" id="2823693"/>
    <lineage>
        <taxon>Bacteria</taxon>
        <taxon>Pseudomonadati</taxon>
        <taxon>Pseudomonadota</taxon>
        <taxon>Alphaproteobacteria</taxon>
        <taxon>Caulobacterales</taxon>
        <taxon>Caulobacteraceae</taxon>
        <taxon>Phenylobacterium</taxon>
    </lineage>
</organism>
<evidence type="ECO:0000256" key="2">
    <source>
        <dbReference type="SAM" id="Phobius"/>
    </source>
</evidence>
<feature type="transmembrane region" description="Helical" evidence="2">
    <location>
        <begin position="89"/>
        <end position="105"/>
    </location>
</feature>
<feature type="transmembrane region" description="Helical" evidence="2">
    <location>
        <begin position="315"/>
        <end position="332"/>
    </location>
</feature>
<feature type="transmembrane region" description="Helical" evidence="2">
    <location>
        <begin position="111"/>
        <end position="134"/>
    </location>
</feature>
<dbReference type="EMBL" id="CP073078">
    <property type="protein sequence ID" value="QUD90063.1"/>
    <property type="molecule type" value="Genomic_DNA"/>
</dbReference>
<proteinExistence type="inferred from homology"/>
<dbReference type="PANTHER" id="PTHR11328:SF28">
    <property type="entry name" value="MAJOR FACILITATOR SUPERFAMILY DOMAIN-CONTAINING PROTEIN 12"/>
    <property type="match status" value="1"/>
</dbReference>
<reference evidence="3" key="1">
    <citation type="submission" date="2021-04" db="EMBL/GenBank/DDBJ databases">
        <title>The complete genome sequence of Caulobacter sp. S6.</title>
        <authorList>
            <person name="Tang Y."/>
            <person name="Ouyang W."/>
            <person name="Liu Q."/>
            <person name="Huang B."/>
            <person name="Guo Z."/>
            <person name="Lei P."/>
        </authorList>
    </citation>
    <scope>NUCLEOTIDE SEQUENCE</scope>
    <source>
        <strain evidence="3">S6</strain>
    </source>
</reference>
<comment type="similarity">
    <text evidence="1">Belongs to the sodium:galactoside symporter (TC 2.A.2) family.</text>
</comment>
<feature type="transmembrane region" description="Helical" evidence="2">
    <location>
        <begin position="250"/>
        <end position="274"/>
    </location>
</feature>
<feature type="transmembrane region" description="Helical" evidence="2">
    <location>
        <begin position="352"/>
        <end position="378"/>
    </location>
</feature>
<dbReference type="AlphaFoldDB" id="A0A975IWN3"/>
<feature type="transmembrane region" description="Helical" evidence="2">
    <location>
        <begin position="441"/>
        <end position="460"/>
    </location>
</feature>
<dbReference type="Gene3D" id="1.20.1250.20">
    <property type="entry name" value="MFS general substrate transporter like domains"/>
    <property type="match status" value="2"/>
</dbReference>
<dbReference type="Pfam" id="PF13347">
    <property type="entry name" value="MFS_2"/>
    <property type="match status" value="1"/>
</dbReference>
<protein>
    <submittedName>
        <fullName evidence="3">MFS transporter</fullName>
    </submittedName>
</protein>
<keyword evidence="4" id="KW-1185">Reference proteome</keyword>
<feature type="transmembrane region" description="Helical" evidence="2">
    <location>
        <begin position="155"/>
        <end position="178"/>
    </location>
</feature>
<evidence type="ECO:0000256" key="1">
    <source>
        <dbReference type="ARBA" id="ARBA00009617"/>
    </source>
</evidence>
<evidence type="ECO:0000313" key="4">
    <source>
        <dbReference type="Proteomes" id="UP000676409"/>
    </source>
</evidence>
<name>A0A975IWN3_9CAUL</name>
<accession>A0A975IWN3</accession>
<dbReference type="GO" id="GO:0015293">
    <property type="term" value="F:symporter activity"/>
    <property type="evidence" value="ECO:0007669"/>
    <property type="project" value="InterPro"/>
</dbReference>
<dbReference type="SUPFAM" id="SSF103473">
    <property type="entry name" value="MFS general substrate transporter"/>
    <property type="match status" value="1"/>
</dbReference>
<evidence type="ECO:0000313" key="3">
    <source>
        <dbReference type="EMBL" id="QUD90063.1"/>
    </source>
</evidence>